<accession>A0ABV1KDX0</accession>
<dbReference type="InterPro" id="IPR020845">
    <property type="entry name" value="AMP-binding_CS"/>
</dbReference>
<dbReference type="Gene3D" id="3.30.300.30">
    <property type="match status" value="1"/>
</dbReference>
<dbReference type="Pfam" id="PF00501">
    <property type="entry name" value="AMP-binding"/>
    <property type="match status" value="1"/>
</dbReference>
<feature type="domain" description="AMP-dependent synthetase/ligase" evidence="1">
    <location>
        <begin position="6"/>
        <end position="360"/>
    </location>
</feature>
<reference evidence="3 4" key="1">
    <citation type="submission" date="2024-03" db="EMBL/GenBank/DDBJ databases">
        <title>Draft genome sequence of Pseudonocardia nematodicida JCM 31783.</title>
        <authorList>
            <person name="Butdee W."/>
            <person name="Duangmal K."/>
        </authorList>
    </citation>
    <scope>NUCLEOTIDE SEQUENCE [LARGE SCALE GENOMIC DNA]</scope>
    <source>
        <strain evidence="3 4">JCM 31783</strain>
    </source>
</reference>
<comment type="caution">
    <text evidence="3">The sequence shown here is derived from an EMBL/GenBank/DDBJ whole genome shotgun (WGS) entry which is preliminary data.</text>
</comment>
<dbReference type="InterPro" id="IPR000873">
    <property type="entry name" value="AMP-dep_synth/lig_dom"/>
</dbReference>
<dbReference type="InterPro" id="IPR042099">
    <property type="entry name" value="ANL_N_sf"/>
</dbReference>
<dbReference type="Gene3D" id="3.40.50.12780">
    <property type="entry name" value="N-terminal domain of ligase-like"/>
    <property type="match status" value="1"/>
</dbReference>
<evidence type="ECO:0000313" key="4">
    <source>
        <dbReference type="Proteomes" id="UP001494902"/>
    </source>
</evidence>
<gene>
    <name evidence="3" type="ORF">WIS52_19435</name>
</gene>
<dbReference type="Pfam" id="PF13193">
    <property type="entry name" value="AMP-binding_C"/>
    <property type="match status" value="1"/>
</dbReference>
<evidence type="ECO:0000259" key="1">
    <source>
        <dbReference type="Pfam" id="PF00501"/>
    </source>
</evidence>
<dbReference type="InterPro" id="IPR025110">
    <property type="entry name" value="AMP-bd_C"/>
</dbReference>
<dbReference type="RefSeq" id="WP_349299723.1">
    <property type="nucleotide sequence ID" value="NZ_JBEDNQ010000008.1"/>
</dbReference>
<dbReference type="PROSITE" id="PS00455">
    <property type="entry name" value="AMP_BINDING"/>
    <property type="match status" value="1"/>
</dbReference>
<dbReference type="SUPFAM" id="SSF56801">
    <property type="entry name" value="Acetyl-CoA synthetase-like"/>
    <property type="match status" value="1"/>
</dbReference>
<organism evidence="3 4">
    <name type="scientific">Pseudonocardia nematodicida</name>
    <dbReference type="NCBI Taxonomy" id="1206997"/>
    <lineage>
        <taxon>Bacteria</taxon>
        <taxon>Bacillati</taxon>
        <taxon>Actinomycetota</taxon>
        <taxon>Actinomycetes</taxon>
        <taxon>Pseudonocardiales</taxon>
        <taxon>Pseudonocardiaceae</taxon>
        <taxon>Pseudonocardia</taxon>
    </lineage>
</organism>
<sequence>MFPGAHATQSPHRAAVIMAGSGLRLTYGQLEESSRRLAHRLRDKGFRRGDVIALLSGNDPRVFEVYWAAQRSGLYITAINKLLGADELHHILADSGAQALFVGPGVGEVAAHTADYADIRYAVAMDAAPDGSGEWHDYAAELAEGSTEPLLDQPRGGDMLYSSGTTGRPKGIRPPLPERQVDQAGDAMVDLFGKRITLGPDTVFLSPAPLYHAAPLRLCATVQALGGTVVIMERFDAEQALATIERYQISHAQWVPTMFVRLLKLSTEVRDRYDLSSMRVAVHSAAPCPVEVKHQMMDWWGSILHEYYSSTEVAGMTWIGPQEWTAHPGSVGRSILGVLHVCEDDGHELPTGRVGTVYFERETRPFEYHNDPEKTRATQHPHHPLWTTVGDIGFLDDDGYLHLTDRKAFMIISGGVNIYPQEIEDTLALHPAVSDVAVIGVPDEEMGEQVKAVVQTAPGQEPNDELAAVLLAHVRTRLAGYKVPRTIDFVDELPRTPTGKLVKGPLRDLYRRPGPAISAGDDA</sequence>
<dbReference type="EMBL" id="JBEDNQ010000008">
    <property type="protein sequence ID" value="MEQ3552650.1"/>
    <property type="molecule type" value="Genomic_DNA"/>
</dbReference>
<dbReference type="Proteomes" id="UP001494902">
    <property type="component" value="Unassembled WGS sequence"/>
</dbReference>
<name>A0ABV1KDX0_9PSEU</name>
<dbReference type="InterPro" id="IPR045851">
    <property type="entry name" value="AMP-bd_C_sf"/>
</dbReference>
<dbReference type="PANTHER" id="PTHR24096">
    <property type="entry name" value="LONG-CHAIN-FATTY-ACID--COA LIGASE"/>
    <property type="match status" value="1"/>
</dbReference>
<evidence type="ECO:0000259" key="2">
    <source>
        <dbReference type="Pfam" id="PF13193"/>
    </source>
</evidence>
<dbReference type="PANTHER" id="PTHR24096:SF323">
    <property type="entry name" value="BLR3536 PROTEIN"/>
    <property type="match status" value="1"/>
</dbReference>
<protein>
    <submittedName>
        <fullName evidence="3">Acyl-CoA synthetase</fullName>
    </submittedName>
</protein>
<proteinExistence type="predicted"/>
<keyword evidence="4" id="KW-1185">Reference proteome</keyword>
<feature type="domain" description="AMP-binding enzyme C-terminal" evidence="2">
    <location>
        <begin position="422"/>
        <end position="500"/>
    </location>
</feature>
<evidence type="ECO:0000313" key="3">
    <source>
        <dbReference type="EMBL" id="MEQ3552650.1"/>
    </source>
</evidence>